<dbReference type="CDD" id="cd03811">
    <property type="entry name" value="GT4_GT28_WabH-like"/>
    <property type="match status" value="1"/>
</dbReference>
<organism evidence="3 4">
    <name type="scientific">Pseudodesulfovibrio sediminis</name>
    <dbReference type="NCBI Taxonomy" id="2810563"/>
    <lineage>
        <taxon>Bacteria</taxon>
        <taxon>Pseudomonadati</taxon>
        <taxon>Thermodesulfobacteriota</taxon>
        <taxon>Desulfovibrionia</taxon>
        <taxon>Desulfovibrionales</taxon>
        <taxon>Desulfovibrionaceae</taxon>
    </lineage>
</organism>
<dbReference type="Proteomes" id="UP001053296">
    <property type="component" value="Chromosome"/>
</dbReference>
<evidence type="ECO:0000259" key="2">
    <source>
        <dbReference type="Pfam" id="PF13439"/>
    </source>
</evidence>
<reference evidence="3" key="1">
    <citation type="journal article" date="2022" name="Arch. Microbiol.">
        <title>Pseudodesulfovibrio sediminis sp. nov., a mesophilic and neutrophilic sulfate-reducing bacterium isolated from sediment of a brackish lake.</title>
        <authorList>
            <person name="Takahashi A."/>
            <person name="Kojima H."/>
            <person name="Watanabe M."/>
            <person name="Fukui M."/>
        </authorList>
    </citation>
    <scope>NUCLEOTIDE SEQUENCE</scope>
    <source>
        <strain evidence="3">SF6</strain>
    </source>
</reference>
<dbReference type="EMBL" id="AP024485">
    <property type="protein sequence ID" value="BCS88041.1"/>
    <property type="molecule type" value="Genomic_DNA"/>
</dbReference>
<dbReference type="Pfam" id="PF00534">
    <property type="entry name" value="Glycos_transf_1"/>
    <property type="match status" value="1"/>
</dbReference>
<evidence type="ECO:0000259" key="1">
    <source>
        <dbReference type="Pfam" id="PF00534"/>
    </source>
</evidence>
<keyword evidence="4" id="KW-1185">Reference proteome</keyword>
<dbReference type="InterPro" id="IPR001296">
    <property type="entry name" value="Glyco_trans_1"/>
</dbReference>
<protein>
    <submittedName>
        <fullName evidence="3">Glycosyl transferase</fullName>
    </submittedName>
</protein>
<keyword evidence="3" id="KW-0808">Transferase</keyword>
<evidence type="ECO:0000313" key="3">
    <source>
        <dbReference type="EMBL" id="BCS88041.1"/>
    </source>
</evidence>
<dbReference type="Gene3D" id="3.40.50.2000">
    <property type="entry name" value="Glycogen Phosphorylase B"/>
    <property type="match status" value="2"/>
</dbReference>
<feature type="domain" description="Glycosyltransferase subfamily 4-like N-terminal" evidence="2">
    <location>
        <begin position="12"/>
        <end position="159"/>
    </location>
</feature>
<gene>
    <name evidence="3" type="ORF">PSDVSF_12830</name>
</gene>
<accession>A0ABN6ESC9</accession>
<feature type="domain" description="Glycosyl transferase family 1" evidence="1">
    <location>
        <begin position="171"/>
        <end position="316"/>
    </location>
</feature>
<dbReference type="Pfam" id="PF13439">
    <property type="entry name" value="Glyco_transf_4"/>
    <property type="match status" value="1"/>
</dbReference>
<dbReference type="PANTHER" id="PTHR12526">
    <property type="entry name" value="GLYCOSYLTRANSFERASE"/>
    <property type="match status" value="1"/>
</dbReference>
<evidence type="ECO:0000313" key="4">
    <source>
        <dbReference type="Proteomes" id="UP001053296"/>
    </source>
</evidence>
<name>A0ABN6ESC9_9BACT</name>
<proteinExistence type="predicted"/>
<dbReference type="SUPFAM" id="SSF53756">
    <property type="entry name" value="UDP-Glycosyltransferase/glycogen phosphorylase"/>
    <property type="match status" value="1"/>
</dbReference>
<dbReference type="GO" id="GO:0016740">
    <property type="term" value="F:transferase activity"/>
    <property type="evidence" value="ECO:0007669"/>
    <property type="project" value="UniProtKB-KW"/>
</dbReference>
<dbReference type="InterPro" id="IPR028098">
    <property type="entry name" value="Glyco_trans_4-like_N"/>
</dbReference>
<sequence length="353" mass="39414">MHIAFINSTRSWGGVKTWTVDYATELVARDHGVTVFARQSEFIATLKDRGIDARQANFGFDFNPLTIGRFIAAFLRTRPDIVICNINKDMNTAGVAARLLGIPVVQRVGMPRDMESNSRVTFLIKLLKPWFLCPSHSVANGVRTHLPFVPEDRIKVIHNAKKPVDAIRPVQSGPLQLISTSQVNKDKHHQNVLDALETLPPDSFQYHIVGTGKLVESLREQHRKLEKRGSLVWHGFTTDVQAHLRNADVFLLPSNSEGMPNALLEAMAMGLIPVSRDIGGVSEIWPDSLAHLMVPPSAGHEEFRNTIDSLLKLDNDALNALKGLSLNACRTTFNLPTKIDEFERWVEDNLLGR</sequence>